<dbReference type="RefSeq" id="WP_154553435.1">
    <property type="nucleotide sequence ID" value="NZ_VUNA01000001.1"/>
</dbReference>
<feature type="transmembrane region" description="Helical" evidence="6">
    <location>
        <begin position="355"/>
        <end position="373"/>
    </location>
</feature>
<feature type="transmembrane region" description="Helical" evidence="6">
    <location>
        <begin position="302"/>
        <end position="326"/>
    </location>
</feature>
<evidence type="ECO:0000256" key="5">
    <source>
        <dbReference type="ARBA" id="ARBA00023136"/>
    </source>
</evidence>
<feature type="transmembrane region" description="Helical" evidence="6">
    <location>
        <begin position="44"/>
        <end position="68"/>
    </location>
</feature>
<dbReference type="PANTHER" id="PTHR42948">
    <property type="entry name" value="TRANSPORTER"/>
    <property type="match status" value="1"/>
</dbReference>
<keyword evidence="8" id="KW-1185">Reference proteome</keyword>
<dbReference type="InterPro" id="IPR047218">
    <property type="entry name" value="YocR/YhdH-like"/>
</dbReference>
<protein>
    <submittedName>
        <fullName evidence="7">Sodium-dependent transporter</fullName>
    </submittedName>
</protein>
<dbReference type="PRINTS" id="PR00176">
    <property type="entry name" value="NANEUSMPORT"/>
</dbReference>
<dbReference type="CDD" id="cd10336">
    <property type="entry name" value="SLC6sbd_Tyt1-Like"/>
    <property type="match status" value="1"/>
</dbReference>
<evidence type="ECO:0000256" key="6">
    <source>
        <dbReference type="SAM" id="Phobius"/>
    </source>
</evidence>
<name>A0A6N7X2J6_9FIRM</name>
<evidence type="ECO:0000256" key="4">
    <source>
        <dbReference type="ARBA" id="ARBA00022989"/>
    </source>
</evidence>
<keyword evidence="5 6" id="KW-0472">Membrane</keyword>
<feature type="transmembrane region" description="Helical" evidence="6">
    <location>
        <begin position="149"/>
        <end position="168"/>
    </location>
</feature>
<gene>
    <name evidence="7" type="ORF">FYJ65_00740</name>
</gene>
<dbReference type="SUPFAM" id="SSF161070">
    <property type="entry name" value="SNF-like"/>
    <property type="match status" value="1"/>
</dbReference>
<comment type="caution">
    <text evidence="7">The sequence shown here is derived from an EMBL/GenBank/DDBJ whole genome shotgun (WGS) entry which is preliminary data.</text>
</comment>
<sequence length="467" mass="50697">MKEHQQKRGTWSSNFGFLMAAIGSAVGLGNMWGFPYKLGMNGGFAFLILYLLLAVFAGYILTMTELALGRYTGQSTVLAYKSIRKQYAFVGWLGMLSPFLILGFYSYLGGYCIKYMLANLGDVFGASWGVGGVDGAAYFSNLTADTTQSIIYTLVFLLITIVIVSYGIEEGIERFSKIAMPALFVMLLLVIARSVTLPGASAGIAFLFKPNFEVFHGTGWISVLSAAGGQMFLSLSIGMGITITYGSHLAKDANIERSSLIIPLADTVIAILAGLAIMPAVFASGQSPQGGVGLLYMTLQTVFNGMGGIGPFIGFIFYGLVVIAALTSSVAILEAIAGSFIDDAMNKGKGDKRKFYCWFFGILSAVLGSLIAYDGLGQNLPAMFGKFCWVDGFDLLAEGIMMPLGSLFATFFFGWIDREILPKEIHQGSNFKTEKFYRFCIRWIAPVFTFFVLLGQLDSFFGFGWFS</sequence>
<proteinExistence type="predicted"/>
<accession>A0A6N7X2J6</accession>
<dbReference type="InterPro" id="IPR037272">
    <property type="entry name" value="SNS_sf"/>
</dbReference>
<feature type="transmembrane region" description="Helical" evidence="6">
    <location>
        <begin position="436"/>
        <end position="457"/>
    </location>
</feature>
<dbReference type="NCBIfam" id="NF037979">
    <property type="entry name" value="Na_transp"/>
    <property type="match status" value="1"/>
</dbReference>
<keyword evidence="2" id="KW-0813">Transport</keyword>
<reference evidence="7 8" key="1">
    <citation type="submission" date="2019-08" db="EMBL/GenBank/DDBJ databases">
        <title>In-depth cultivation of the pig gut microbiome towards novel bacterial diversity and tailored functional studies.</title>
        <authorList>
            <person name="Wylensek D."/>
            <person name="Hitch T.C.A."/>
            <person name="Clavel T."/>
        </authorList>
    </citation>
    <scope>NUCLEOTIDE SEQUENCE [LARGE SCALE GENOMIC DNA]</scope>
    <source>
        <strain evidence="7 8">WCA-MUC-591-APC-4B</strain>
    </source>
</reference>
<feature type="transmembrane region" description="Helical" evidence="6">
    <location>
        <begin position="393"/>
        <end position="416"/>
    </location>
</feature>
<feature type="transmembrane region" description="Helical" evidence="6">
    <location>
        <begin position="220"/>
        <end position="246"/>
    </location>
</feature>
<evidence type="ECO:0000313" key="7">
    <source>
        <dbReference type="EMBL" id="MST69877.1"/>
    </source>
</evidence>
<evidence type="ECO:0000256" key="1">
    <source>
        <dbReference type="ARBA" id="ARBA00004141"/>
    </source>
</evidence>
<evidence type="ECO:0000256" key="3">
    <source>
        <dbReference type="ARBA" id="ARBA00022692"/>
    </source>
</evidence>
<feature type="transmembrane region" description="Helical" evidence="6">
    <location>
        <begin position="258"/>
        <end position="282"/>
    </location>
</feature>
<evidence type="ECO:0000313" key="8">
    <source>
        <dbReference type="Proteomes" id="UP000469424"/>
    </source>
</evidence>
<organism evidence="7 8">
    <name type="scientific">Mogibacterium kristiansenii</name>
    <dbReference type="NCBI Taxonomy" id="2606708"/>
    <lineage>
        <taxon>Bacteria</taxon>
        <taxon>Bacillati</taxon>
        <taxon>Bacillota</taxon>
        <taxon>Clostridia</taxon>
        <taxon>Peptostreptococcales</taxon>
        <taxon>Anaerovoracaceae</taxon>
        <taxon>Mogibacterium</taxon>
    </lineage>
</organism>
<dbReference type="InterPro" id="IPR000175">
    <property type="entry name" value="Na/ntran_symport"/>
</dbReference>
<dbReference type="AlphaFoldDB" id="A0A6N7X2J6"/>
<keyword evidence="4 6" id="KW-1133">Transmembrane helix</keyword>
<dbReference type="Proteomes" id="UP000469424">
    <property type="component" value="Unassembled WGS sequence"/>
</dbReference>
<feature type="transmembrane region" description="Helical" evidence="6">
    <location>
        <begin position="12"/>
        <end position="32"/>
    </location>
</feature>
<dbReference type="EMBL" id="VUNA01000001">
    <property type="protein sequence ID" value="MST69877.1"/>
    <property type="molecule type" value="Genomic_DNA"/>
</dbReference>
<comment type="subcellular location">
    <subcellularLocation>
        <location evidence="1">Membrane</location>
        <topology evidence="1">Multi-pass membrane protein</topology>
    </subcellularLocation>
</comment>
<feature type="transmembrane region" description="Helical" evidence="6">
    <location>
        <begin position="89"/>
        <end position="108"/>
    </location>
</feature>
<dbReference type="PROSITE" id="PS50267">
    <property type="entry name" value="NA_NEUROTRAN_SYMP_3"/>
    <property type="match status" value="1"/>
</dbReference>
<dbReference type="PANTHER" id="PTHR42948:SF1">
    <property type="entry name" value="TRANSPORTER"/>
    <property type="match status" value="1"/>
</dbReference>
<keyword evidence="3 6" id="KW-0812">Transmembrane</keyword>
<feature type="transmembrane region" description="Helical" evidence="6">
    <location>
        <begin position="180"/>
        <end position="208"/>
    </location>
</feature>
<evidence type="ECO:0000256" key="2">
    <source>
        <dbReference type="ARBA" id="ARBA00022448"/>
    </source>
</evidence>
<dbReference type="GO" id="GO:0016020">
    <property type="term" value="C:membrane"/>
    <property type="evidence" value="ECO:0007669"/>
    <property type="project" value="UniProtKB-SubCell"/>
</dbReference>
<dbReference type="Pfam" id="PF00209">
    <property type="entry name" value="SNF"/>
    <property type="match status" value="2"/>
</dbReference>